<dbReference type="InterPro" id="IPR055423">
    <property type="entry name" value="Ig_TMEM132_5th"/>
</dbReference>
<keyword evidence="5" id="KW-0472">Membrane</keyword>
<keyword evidence="3 9" id="KW-0812">Transmembrane</keyword>
<dbReference type="PANTHER" id="PTHR13388:SF25">
    <property type="entry name" value="SI:DKEY-112M2.1"/>
    <property type="match status" value="1"/>
</dbReference>
<dbReference type="Proteomes" id="UP000324091">
    <property type="component" value="Chromosome 20"/>
</dbReference>
<proteinExistence type="inferred from homology"/>
<keyword evidence="4" id="KW-1133">Transmembrane helix</keyword>
<evidence type="ECO:0000256" key="4">
    <source>
        <dbReference type="ARBA" id="ARBA00022989"/>
    </source>
</evidence>
<organism evidence="9 10">
    <name type="scientific">Takifugu flavidus</name>
    <name type="common">sansaifugu</name>
    <dbReference type="NCBI Taxonomy" id="433684"/>
    <lineage>
        <taxon>Eukaryota</taxon>
        <taxon>Metazoa</taxon>
        <taxon>Chordata</taxon>
        <taxon>Craniata</taxon>
        <taxon>Vertebrata</taxon>
        <taxon>Euteleostomi</taxon>
        <taxon>Actinopterygii</taxon>
        <taxon>Neopterygii</taxon>
        <taxon>Teleostei</taxon>
        <taxon>Neoteleostei</taxon>
        <taxon>Acanthomorphata</taxon>
        <taxon>Eupercaria</taxon>
        <taxon>Tetraodontiformes</taxon>
        <taxon>Tetradontoidea</taxon>
        <taxon>Tetraodontidae</taxon>
        <taxon>Takifugu</taxon>
    </lineage>
</organism>
<name>A0A5C6NI53_9TELE</name>
<evidence type="ECO:0000256" key="2">
    <source>
        <dbReference type="ARBA" id="ARBA00006166"/>
    </source>
</evidence>
<evidence type="ECO:0000313" key="9">
    <source>
        <dbReference type="EMBL" id="TWW66595.1"/>
    </source>
</evidence>
<dbReference type="EMBL" id="RHFK02000013">
    <property type="protein sequence ID" value="TWW66595.1"/>
    <property type="molecule type" value="Genomic_DNA"/>
</dbReference>
<dbReference type="AlphaFoldDB" id="A0A5C6NI53"/>
<feature type="compositionally biased region" description="Basic residues" evidence="6">
    <location>
        <begin position="262"/>
        <end position="283"/>
    </location>
</feature>
<feature type="domain" description="Transmembrane protein family 132 fourth" evidence="7">
    <location>
        <begin position="42"/>
        <end position="139"/>
    </location>
</feature>
<keyword evidence="10" id="KW-1185">Reference proteome</keyword>
<evidence type="ECO:0000259" key="8">
    <source>
        <dbReference type="Pfam" id="PF23486"/>
    </source>
</evidence>
<comment type="subcellular location">
    <subcellularLocation>
        <location evidence="1">Membrane</location>
        <topology evidence="1">Single-pass type I membrane protein</topology>
    </subcellularLocation>
</comment>
<dbReference type="Pfam" id="PF16070">
    <property type="entry name" value="Ig_TMEM132_4th"/>
    <property type="match status" value="1"/>
</dbReference>
<feature type="compositionally biased region" description="Basic and acidic residues" evidence="6">
    <location>
        <begin position="328"/>
        <end position="338"/>
    </location>
</feature>
<evidence type="ECO:0000313" key="10">
    <source>
        <dbReference type="Proteomes" id="UP000324091"/>
    </source>
</evidence>
<evidence type="ECO:0000256" key="5">
    <source>
        <dbReference type="ARBA" id="ARBA00023136"/>
    </source>
</evidence>
<feature type="compositionally biased region" description="Basic residues" evidence="6">
    <location>
        <begin position="291"/>
        <end position="302"/>
    </location>
</feature>
<evidence type="ECO:0000256" key="1">
    <source>
        <dbReference type="ARBA" id="ARBA00004479"/>
    </source>
</evidence>
<dbReference type="PANTHER" id="PTHR13388">
    <property type="entry name" value="DETONATOR, ISOFORM E"/>
    <property type="match status" value="1"/>
</dbReference>
<protein>
    <submittedName>
        <fullName evidence="9">Transmembrane protein 132D</fullName>
    </submittedName>
</protein>
<feature type="compositionally biased region" description="Basic residues" evidence="6">
    <location>
        <begin position="339"/>
        <end position="350"/>
    </location>
</feature>
<dbReference type="InterPro" id="IPR026307">
    <property type="entry name" value="TMEM132"/>
</dbReference>
<dbReference type="InterPro" id="IPR031437">
    <property type="entry name" value="Ig_TMEM132_4th"/>
</dbReference>
<evidence type="ECO:0000256" key="3">
    <source>
        <dbReference type="ARBA" id="ARBA00022692"/>
    </source>
</evidence>
<reference evidence="9 10" key="1">
    <citation type="submission" date="2019-04" db="EMBL/GenBank/DDBJ databases">
        <title>Chromosome genome assembly for Takifugu flavidus.</title>
        <authorList>
            <person name="Xiao S."/>
        </authorList>
    </citation>
    <scope>NUCLEOTIDE SEQUENCE [LARGE SCALE GENOMIC DNA]</scope>
    <source>
        <strain evidence="9">HTHZ2018</strain>
        <tissue evidence="9">Muscle</tissue>
    </source>
</reference>
<sequence length="372" mass="42417">MNVLLGLQWSQEVTWQVEYPLTRTVTPEVTTLIQLAQQDLGGIVPLAMETELLNTAVLTGRTAAVPVKVLTVASDGTVSDVTESAECRSADEQVIKVSERCDYVYVNGKETRGQSRALLNFTYSFLSAQLQMSVWTPRLPLLIHVSDPELNQIKGWRVPVRSRPHSDERRSHEEGGCVAQYQSSALRVLTYFVADAADVKGMPEGEGPSRHNFLLGSDWQVEVTQMVKDSLRVADPHVAQVLDGHVLMGARAGTTSIQAGRGNRRRRRRGGGRRGGGRGKRRRERSEKRRRENRGKRRRGKERRGGGGREERGGEGRREKRRGRRERGKKEEREGGERRRGRKERKRRRGRKEEEGRRKKRRRERKEEEGEE</sequence>
<feature type="domain" description="Transmembrane protein TMEM132 fifth" evidence="8">
    <location>
        <begin position="143"/>
        <end position="259"/>
    </location>
</feature>
<comment type="similarity">
    <text evidence="2">Belongs to the TMEM132 family.</text>
</comment>
<accession>A0A5C6NI53</accession>
<comment type="caution">
    <text evidence="9">The sequence shown here is derived from an EMBL/GenBank/DDBJ whole genome shotgun (WGS) entry which is preliminary data.</text>
</comment>
<evidence type="ECO:0000259" key="7">
    <source>
        <dbReference type="Pfam" id="PF16070"/>
    </source>
</evidence>
<dbReference type="GO" id="GO:0016020">
    <property type="term" value="C:membrane"/>
    <property type="evidence" value="ECO:0007669"/>
    <property type="project" value="UniProtKB-SubCell"/>
</dbReference>
<feature type="region of interest" description="Disordered" evidence="6">
    <location>
        <begin position="252"/>
        <end position="372"/>
    </location>
</feature>
<evidence type="ECO:0000256" key="6">
    <source>
        <dbReference type="SAM" id="MobiDB-lite"/>
    </source>
</evidence>
<feature type="compositionally biased region" description="Basic and acidic residues" evidence="6">
    <location>
        <begin position="303"/>
        <end position="318"/>
    </location>
</feature>
<dbReference type="Pfam" id="PF23486">
    <property type="entry name" value="Ig_TMEM132_5th"/>
    <property type="match status" value="1"/>
</dbReference>
<gene>
    <name evidence="9" type="ORF">D4764_20G0006270</name>
</gene>